<dbReference type="EMBL" id="JBHSDK010000015">
    <property type="protein sequence ID" value="MFC4335881.1"/>
    <property type="molecule type" value="Genomic_DNA"/>
</dbReference>
<comment type="caution">
    <text evidence="2">The sequence shown here is derived from an EMBL/GenBank/DDBJ whole genome shotgun (WGS) entry which is preliminary data.</text>
</comment>
<evidence type="ECO:0000256" key="1">
    <source>
        <dbReference type="SAM" id="Phobius"/>
    </source>
</evidence>
<evidence type="ECO:0000313" key="2">
    <source>
        <dbReference type="EMBL" id="MFC4335881.1"/>
    </source>
</evidence>
<evidence type="ECO:0000313" key="3">
    <source>
        <dbReference type="Proteomes" id="UP001595823"/>
    </source>
</evidence>
<feature type="transmembrane region" description="Helical" evidence="1">
    <location>
        <begin position="15"/>
        <end position="42"/>
    </location>
</feature>
<gene>
    <name evidence="2" type="ORF">ACFPET_11775</name>
</gene>
<keyword evidence="1" id="KW-1133">Transmembrane helix</keyword>
<accession>A0ABV8TYJ2</accession>
<dbReference type="Proteomes" id="UP001595823">
    <property type="component" value="Unassembled WGS sequence"/>
</dbReference>
<reference evidence="3" key="1">
    <citation type="journal article" date="2019" name="Int. J. Syst. Evol. Microbiol.">
        <title>The Global Catalogue of Microorganisms (GCM) 10K type strain sequencing project: providing services to taxonomists for standard genome sequencing and annotation.</title>
        <authorList>
            <consortium name="The Broad Institute Genomics Platform"/>
            <consortium name="The Broad Institute Genome Sequencing Center for Infectious Disease"/>
            <person name="Wu L."/>
            <person name="Ma J."/>
        </authorList>
    </citation>
    <scope>NUCLEOTIDE SEQUENCE [LARGE SCALE GENOMIC DNA]</scope>
    <source>
        <strain evidence="3">IBRC-M 10908</strain>
    </source>
</reference>
<name>A0ABV8TYJ2_9ACTN</name>
<proteinExistence type="predicted"/>
<keyword evidence="3" id="KW-1185">Reference proteome</keyword>
<keyword evidence="1" id="KW-0472">Membrane</keyword>
<dbReference type="RefSeq" id="WP_380621178.1">
    <property type="nucleotide sequence ID" value="NZ_JBHSDK010000015.1"/>
</dbReference>
<keyword evidence="1" id="KW-0812">Transmembrane</keyword>
<protein>
    <submittedName>
        <fullName evidence="2">Uncharacterized protein</fullName>
    </submittedName>
</protein>
<feature type="transmembrane region" description="Helical" evidence="1">
    <location>
        <begin position="54"/>
        <end position="73"/>
    </location>
</feature>
<sequence length="119" mass="12960">MTTEIQGSKSSATEIVLWFVITTLSGVLWPGIGILVAAIASLTGLRASAWWIKILAFICGAVGIAVNFAMLAGGEPVLRVGLRAFKKKSNRLAPLSARRYRQRQKPGALRSREFDLRYG</sequence>
<organism evidence="2 3">
    <name type="scientific">Salininema proteolyticum</name>
    <dbReference type="NCBI Taxonomy" id="1607685"/>
    <lineage>
        <taxon>Bacteria</taxon>
        <taxon>Bacillati</taxon>
        <taxon>Actinomycetota</taxon>
        <taxon>Actinomycetes</taxon>
        <taxon>Glycomycetales</taxon>
        <taxon>Glycomycetaceae</taxon>
        <taxon>Salininema</taxon>
    </lineage>
</organism>